<evidence type="ECO:0000313" key="2">
    <source>
        <dbReference type="EMBL" id="WJW66522.1"/>
    </source>
</evidence>
<reference evidence="2" key="2">
    <citation type="journal article" date="2024" name="Nature">
        <title>Anoxygenic phototroph of the Chloroflexota uses a type I reaction centre.</title>
        <authorList>
            <person name="Tsuji J.M."/>
            <person name="Shaw N.A."/>
            <person name="Nagashima S."/>
            <person name="Venkiteswaran J.J."/>
            <person name="Schiff S.L."/>
            <person name="Watanabe T."/>
            <person name="Fukui M."/>
            <person name="Hanada S."/>
            <person name="Tank M."/>
            <person name="Neufeld J.D."/>
        </authorList>
    </citation>
    <scope>NUCLEOTIDE SEQUENCE</scope>
    <source>
        <strain evidence="2">L227-S17</strain>
    </source>
</reference>
<dbReference type="InterPro" id="IPR024078">
    <property type="entry name" value="LmbE-like_dom_sf"/>
</dbReference>
<dbReference type="PANTHER" id="PTHR12993">
    <property type="entry name" value="N-ACETYLGLUCOSAMINYL-PHOSPHATIDYLINOSITOL DE-N-ACETYLASE-RELATED"/>
    <property type="match status" value="1"/>
</dbReference>
<reference evidence="1 3" key="1">
    <citation type="submission" date="2020-06" db="EMBL/GenBank/DDBJ databases">
        <title>Anoxygenic phototrophic Chloroflexota member uses a Type I reaction center.</title>
        <authorList>
            <person name="Tsuji J.M."/>
            <person name="Shaw N.A."/>
            <person name="Nagashima S."/>
            <person name="Venkiteswaran J."/>
            <person name="Schiff S.L."/>
            <person name="Hanada S."/>
            <person name="Tank M."/>
            <person name="Neufeld J.D."/>
        </authorList>
    </citation>
    <scope>NUCLEOTIDE SEQUENCE [LARGE SCALE GENOMIC DNA]</scope>
    <source>
        <strain evidence="1">L227-S17</strain>
    </source>
</reference>
<dbReference type="AlphaFoldDB" id="A0A8T7LUS0"/>
<dbReference type="Gene3D" id="3.40.50.10320">
    <property type="entry name" value="LmbE-like"/>
    <property type="match status" value="1"/>
</dbReference>
<name>A0A8T7LUS0_9CHLR</name>
<dbReference type="GO" id="GO:0016811">
    <property type="term" value="F:hydrolase activity, acting on carbon-nitrogen (but not peptide) bonds, in linear amides"/>
    <property type="evidence" value="ECO:0007669"/>
    <property type="project" value="TreeGrafter"/>
</dbReference>
<dbReference type="Proteomes" id="UP000521676">
    <property type="component" value="Unassembled WGS sequence"/>
</dbReference>
<dbReference type="Proteomes" id="UP001431572">
    <property type="component" value="Chromosome 1"/>
</dbReference>
<dbReference type="SUPFAM" id="SSF102588">
    <property type="entry name" value="LmbE-like"/>
    <property type="match status" value="1"/>
</dbReference>
<dbReference type="InterPro" id="IPR003737">
    <property type="entry name" value="GlcNAc_PI_deacetylase-related"/>
</dbReference>
<dbReference type="EMBL" id="CP128399">
    <property type="protein sequence ID" value="WJW66522.1"/>
    <property type="molecule type" value="Genomic_DNA"/>
</dbReference>
<evidence type="ECO:0000313" key="3">
    <source>
        <dbReference type="Proteomes" id="UP000521676"/>
    </source>
</evidence>
<accession>A0A8T7LUS0</accession>
<proteinExistence type="predicted"/>
<dbReference type="RefSeq" id="WP_341468410.1">
    <property type="nucleotide sequence ID" value="NZ_CP128399.1"/>
</dbReference>
<evidence type="ECO:0000313" key="4">
    <source>
        <dbReference type="Proteomes" id="UP001431572"/>
    </source>
</evidence>
<organism evidence="1 3">
    <name type="scientific">Candidatus Chlorohelix allophototropha</name>
    <dbReference type="NCBI Taxonomy" id="3003348"/>
    <lineage>
        <taxon>Bacteria</taxon>
        <taxon>Bacillati</taxon>
        <taxon>Chloroflexota</taxon>
        <taxon>Chloroflexia</taxon>
        <taxon>Candidatus Chloroheliales</taxon>
        <taxon>Candidatus Chloroheliaceae</taxon>
        <taxon>Candidatus Chlorohelix</taxon>
    </lineage>
</organism>
<dbReference type="PANTHER" id="PTHR12993:SF11">
    <property type="entry name" value="N-ACETYLGLUCOSAMINYL-PHOSPHATIDYLINOSITOL DE-N-ACETYLASE"/>
    <property type="match status" value="1"/>
</dbReference>
<gene>
    <name evidence="1" type="ORF">HXX08_02025</name>
    <name evidence="2" type="ORF">OZ401_002325</name>
</gene>
<sequence length="294" mass="33342">MSKFSQTIMAVHAHPDDECIAGGASLIKYQAEGIQTVLVTCTNGEEGEIHDPNLDPEEAKPRLGEIRLEELRRSVAIMNIGALELLGYRDSGMVGSPANEHPECFHKADRQEAIGKLVKLVRKYRPQVMITYNSFGGYGHPDHIMAHKITVAAFDYATDTRRYPEAEFGEAWQPSKLYTTAFTRSSWLQLWEILKKDGREWPFQREGAPKIDENNPPEFGSPDNEITTIIDVGDYWLTARKAMAEHRTQIDYNSPWMKMRDEFGTLLGSTDAFILFKSTIPAQRPEYDLFAGLR</sequence>
<protein>
    <submittedName>
        <fullName evidence="1">PIG-L family deacetylase</fullName>
    </submittedName>
</protein>
<dbReference type="EMBL" id="JACATZ010000001">
    <property type="protein sequence ID" value="NWJ44633.1"/>
    <property type="molecule type" value="Genomic_DNA"/>
</dbReference>
<evidence type="ECO:0000313" key="1">
    <source>
        <dbReference type="EMBL" id="NWJ44633.1"/>
    </source>
</evidence>
<dbReference type="Pfam" id="PF02585">
    <property type="entry name" value="PIG-L"/>
    <property type="match status" value="1"/>
</dbReference>
<keyword evidence="4" id="KW-1185">Reference proteome</keyword>